<evidence type="ECO:0000313" key="3">
    <source>
        <dbReference type="EMBL" id="CDQ47168.1"/>
    </source>
</evidence>
<evidence type="ECO:0000256" key="1">
    <source>
        <dbReference type="SAM" id="MobiDB-lite"/>
    </source>
</evidence>
<dbReference type="Pfam" id="PF04314">
    <property type="entry name" value="PCuAC"/>
    <property type="match status" value="1"/>
</dbReference>
<sequence length="196" mass="20176">MVAVNRSNMRASRLAAGALIAGLALTGCSAGQISQSANQQPAVNGTVHNVGTIALRNVFLRAPQTTDYVRPGTPVELLFAAANNSSDVTDKLVSITSDIGTVTLSGPTTVPAGGILVAGKPDDPMELAMVERADETQAEVTLTEPISNGLTYDFTFNFEKAGATTFAVPISAGEVPRRDGEPNEGMGPISGHGEGH</sequence>
<feature type="region of interest" description="Disordered" evidence="1">
    <location>
        <begin position="173"/>
        <end position="196"/>
    </location>
</feature>
<dbReference type="RefSeq" id="WP_411431674.1">
    <property type="nucleotide sequence ID" value="NZ_LK021343.1"/>
</dbReference>
<feature type="chain" id="PRO_5043864545" evidence="2">
    <location>
        <begin position="27"/>
        <end position="196"/>
    </location>
</feature>
<proteinExistence type="predicted"/>
<gene>
    <name evidence="3" type="ORF">BN1047_05086</name>
</gene>
<evidence type="ECO:0000256" key="2">
    <source>
        <dbReference type="SAM" id="SignalP"/>
    </source>
</evidence>
<evidence type="ECO:0000313" key="4">
    <source>
        <dbReference type="Proteomes" id="UP000028864"/>
    </source>
</evidence>
<dbReference type="Proteomes" id="UP000028864">
    <property type="component" value="Unassembled WGS sequence"/>
</dbReference>
<organism evidence="3 4">
    <name type="scientific">Mycolicibacterium neoaurum</name>
    <name type="common">Mycobacterium neoaurum</name>
    <dbReference type="NCBI Taxonomy" id="1795"/>
    <lineage>
        <taxon>Bacteria</taxon>
        <taxon>Bacillati</taxon>
        <taxon>Actinomycetota</taxon>
        <taxon>Actinomycetes</taxon>
        <taxon>Mycobacteriales</taxon>
        <taxon>Mycobacteriaceae</taxon>
        <taxon>Mycolicibacterium</taxon>
    </lineage>
</organism>
<name>A0AAV2WTR6_MYCNE</name>
<keyword evidence="2" id="KW-0732">Signal</keyword>
<dbReference type="InterPro" id="IPR007410">
    <property type="entry name" value="LpqE-like"/>
</dbReference>
<dbReference type="AlphaFoldDB" id="A0AAV2WTR6"/>
<reference evidence="3" key="2">
    <citation type="submission" date="2015-09" db="EMBL/GenBank/DDBJ databases">
        <title>Draft genome sequence of Mycobacterium neoaurum DSM 44074.</title>
        <authorList>
            <person name="Croce O."/>
            <person name="Robert C."/>
            <person name="Raoult D."/>
            <person name="Drancourt M."/>
        </authorList>
    </citation>
    <scope>NUCLEOTIDE SEQUENCE</scope>
    <source>
        <strain evidence="3">DSM 44074</strain>
    </source>
</reference>
<accession>A0AAV2WTR6</accession>
<feature type="signal peptide" evidence="2">
    <location>
        <begin position="1"/>
        <end position="26"/>
    </location>
</feature>
<protein>
    <submittedName>
        <fullName evidence="3">LpqE protein</fullName>
    </submittedName>
</protein>
<dbReference type="PROSITE" id="PS51257">
    <property type="entry name" value="PROKAR_LIPOPROTEIN"/>
    <property type="match status" value="1"/>
</dbReference>
<reference evidence="3" key="1">
    <citation type="submission" date="2014-05" db="EMBL/GenBank/DDBJ databases">
        <authorList>
            <person name="Urmite Genomes"/>
        </authorList>
    </citation>
    <scope>NUCLEOTIDE SEQUENCE</scope>
    <source>
        <strain evidence="3">DSM 44074</strain>
    </source>
</reference>
<dbReference type="EMBL" id="LK021343">
    <property type="protein sequence ID" value="CDQ47168.1"/>
    <property type="molecule type" value="Genomic_DNA"/>
</dbReference>